<organism evidence="1 2">
    <name type="scientific">Lentithecium fluviatile CBS 122367</name>
    <dbReference type="NCBI Taxonomy" id="1168545"/>
    <lineage>
        <taxon>Eukaryota</taxon>
        <taxon>Fungi</taxon>
        <taxon>Dikarya</taxon>
        <taxon>Ascomycota</taxon>
        <taxon>Pezizomycotina</taxon>
        <taxon>Dothideomycetes</taxon>
        <taxon>Pleosporomycetidae</taxon>
        <taxon>Pleosporales</taxon>
        <taxon>Massarineae</taxon>
        <taxon>Lentitheciaceae</taxon>
        <taxon>Lentithecium</taxon>
    </lineage>
</organism>
<dbReference type="Proteomes" id="UP000799291">
    <property type="component" value="Unassembled WGS sequence"/>
</dbReference>
<dbReference type="PANTHER" id="PTHR10622:SF10">
    <property type="entry name" value="HET DOMAIN-CONTAINING PROTEIN"/>
    <property type="match status" value="1"/>
</dbReference>
<dbReference type="PANTHER" id="PTHR10622">
    <property type="entry name" value="HET DOMAIN-CONTAINING PROTEIN"/>
    <property type="match status" value="1"/>
</dbReference>
<evidence type="ECO:0000313" key="1">
    <source>
        <dbReference type="EMBL" id="KAF2690616.1"/>
    </source>
</evidence>
<proteinExistence type="predicted"/>
<keyword evidence="2" id="KW-1185">Reference proteome</keyword>
<protein>
    <recommendedName>
        <fullName evidence="3">Heterokaryon incompatibility domain-containing protein</fullName>
    </recommendedName>
</protein>
<reference evidence="1" key="1">
    <citation type="journal article" date="2020" name="Stud. Mycol.">
        <title>101 Dothideomycetes genomes: a test case for predicting lifestyles and emergence of pathogens.</title>
        <authorList>
            <person name="Haridas S."/>
            <person name="Albert R."/>
            <person name="Binder M."/>
            <person name="Bloem J."/>
            <person name="Labutti K."/>
            <person name="Salamov A."/>
            <person name="Andreopoulos B."/>
            <person name="Baker S."/>
            <person name="Barry K."/>
            <person name="Bills G."/>
            <person name="Bluhm B."/>
            <person name="Cannon C."/>
            <person name="Castanera R."/>
            <person name="Culley D."/>
            <person name="Daum C."/>
            <person name="Ezra D."/>
            <person name="Gonzalez J."/>
            <person name="Henrissat B."/>
            <person name="Kuo A."/>
            <person name="Liang C."/>
            <person name="Lipzen A."/>
            <person name="Lutzoni F."/>
            <person name="Magnuson J."/>
            <person name="Mondo S."/>
            <person name="Nolan M."/>
            <person name="Ohm R."/>
            <person name="Pangilinan J."/>
            <person name="Park H.-J."/>
            <person name="Ramirez L."/>
            <person name="Alfaro M."/>
            <person name="Sun H."/>
            <person name="Tritt A."/>
            <person name="Yoshinaga Y."/>
            <person name="Zwiers L.-H."/>
            <person name="Turgeon B."/>
            <person name="Goodwin S."/>
            <person name="Spatafora J."/>
            <person name="Crous P."/>
            <person name="Grigoriev I."/>
        </authorList>
    </citation>
    <scope>NUCLEOTIDE SEQUENCE</scope>
    <source>
        <strain evidence="1">CBS 122367</strain>
    </source>
</reference>
<gene>
    <name evidence="1" type="ORF">K458DRAFT_382178</name>
</gene>
<evidence type="ECO:0000313" key="2">
    <source>
        <dbReference type="Proteomes" id="UP000799291"/>
    </source>
</evidence>
<sequence>MRLLRRSDTGEFSLTQFRDETIPPYAILSHTWAADTEEVTFEDLTNGTGRDKPGYEKIRFCGAQAALDDLEYFWIDTCCTIQAHHRRQCPTKRVAYAAENGGRMCTPYVVAERPLSQHEPA</sequence>
<dbReference type="EMBL" id="MU005570">
    <property type="protein sequence ID" value="KAF2690616.1"/>
    <property type="molecule type" value="Genomic_DNA"/>
</dbReference>
<accession>A0A6G1JJG5</accession>
<evidence type="ECO:0008006" key="3">
    <source>
        <dbReference type="Google" id="ProtNLM"/>
    </source>
</evidence>
<dbReference type="AlphaFoldDB" id="A0A6G1JJG5"/>
<name>A0A6G1JJG5_9PLEO</name>
<dbReference type="OrthoDB" id="674604at2759"/>